<comment type="caution">
    <text evidence="1">The sequence shown here is derived from an EMBL/GenBank/DDBJ whole genome shotgun (WGS) entry which is preliminary data.</text>
</comment>
<name>A0A2N5WWZ5_9GAMM</name>
<dbReference type="AlphaFoldDB" id="A0A2N5WWZ5"/>
<accession>A0A2N5WWZ5</accession>
<organism evidence="1 2">
    <name type="scientific">Pseudohalioglobus lutimaris</name>
    <dbReference type="NCBI Taxonomy" id="1737061"/>
    <lineage>
        <taxon>Bacteria</taxon>
        <taxon>Pseudomonadati</taxon>
        <taxon>Pseudomonadota</taxon>
        <taxon>Gammaproteobacteria</taxon>
        <taxon>Cellvibrionales</taxon>
        <taxon>Halieaceae</taxon>
        <taxon>Pseudohalioglobus</taxon>
    </lineage>
</organism>
<dbReference type="InterPro" id="IPR037066">
    <property type="entry name" value="Plug_dom_sf"/>
</dbReference>
<protein>
    <submittedName>
        <fullName evidence="1">Uncharacterized protein</fullName>
    </submittedName>
</protein>
<evidence type="ECO:0000313" key="1">
    <source>
        <dbReference type="EMBL" id="PLW66750.1"/>
    </source>
</evidence>
<sequence>MPALAQAQLEEVVVTAQKRSESLTDVPISIAAISAQSIEQTGVRRLNDIAEYILRIQTVDATQALNLSAGVS</sequence>
<dbReference type="SUPFAM" id="SSF56935">
    <property type="entry name" value="Porins"/>
    <property type="match status" value="1"/>
</dbReference>
<proteinExistence type="predicted"/>
<keyword evidence="2" id="KW-1185">Reference proteome</keyword>
<gene>
    <name evidence="1" type="ORF">C0039_20070</name>
</gene>
<dbReference type="Proteomes" id="UP000235005">
    <property type="component" value="Unassembled WGS sequence"/>
</dbReference>
<reference evidence="1 2" key="1">
    <citation type="submission" date="2018-01" db="EMBL/GenBank/DDBJ databases">
        <title>The draft genome sequence of Halioglobus lutimaris HF004.</title>
        <authorList>
            <person name="Du Z.-J."/>
            <person name="Shi M.-J."/>
        </authorList>
    </citation>
    <scope>NUCLEOTIDE SEQUENCE [LARGE SCALE GENOMIC DNA]</scope>
    <source>
        <strain evidence="1 2">HF004</strain>
    </source>
</reference>
<dbReference type="Gene3D" id="2.170.130.10">
    <property type="entry name" value="TonB-dependent receptor, plug domain"/>
    <property type="match status" value="1"/>
</dbReference>
<dbReference type="EMBL" id="PKUS01000049">
    <property type="protein sequence ID" value="PLW66750.1"/>
    <property type="molecule type" value="Genomic_DNA"/>
</dbReference>
<evidence type="ECO:0000313" key="2">
    <source>
        <dbReference type="Proteomes" id="UP000235005"/>
    </source>
</evidence>